<proteinExistence type="predicted"/>
<keyword evidence="1" id="KW-1185">Reference proteome</keyword>
<evidence type="ECO:0000313" key="1">
    <source>
        <dbReference type="Proteomes" id="UP000887574"/>
    </source>
</evidence>
<reference evidence="2" key="1">
    <citation type="submission" date="2022-11" db="UniProtKB">
        <authorList>
            <consortium name="WormBaseParasite"/>
        </authorList>
    </citation>
    <scope>IDENTIFICATION</scope>
</reference>
<dbReference type="WBParaSite" id="jg6787">
    <property type="protein sequence ID" value="jg6787"/>
    <property type="gene ID" value="jg6787"/>
</dbReference>
<evidence type="ECO:0000313" key="2">
    <source>
        <dbReference type="WBParaSite" id="jg6787"/>
    </source>
</evidence>
<organism evidence="1 2">
    <name type="scientific">Ditylenchus dipsaci</name>
    <dbReference type="NCBI Taxonomy" id="166011"/>
    <lineage>
        <taxon>Eukaryota</taxon>
        <taxon>Metazoa</taxon>
        <taxon>Ecdysozoa</taxon>
        <taxon>Nematoda</taxon>
        <taxon>Chromadorea</taxon>
        <taxon>Rhabditida</taxon>
        <taxon>Tylenchina</taxon>
        <taxon>Tylenchomorpha</taxon>
        <taxon>Sphaerularioidea</taxon>
        <taxon>Anguinidae</taxon>
        <taxon>Anguininae</taxon>
        <taxon>Ditylenchus</taxon>
    </lineage>
</organism>
<dbReference type="Proteomes" id="UP000887574">
    <property type="component" value="Unplaced"/>
</dbReference>
<name>A0A915EK91_9BILA</name>
<accession>A0A915EK91</accession>
<sequence length="154" mass="18325">MIWLESETKECESHTSTFTLAKRQREDVGFFGDEDFILLSSTLVKKKKTNVVPFEQKVLASMQATRELIKDDDDDKDELFGLFMSDHCMCRLLSWYSIDVHNNPRMKSALLREQLDLQLLLHLNDRRMKKKRRWWVYPINQRSSKEPFSNCCKC</sequence>
<protein>
    <submittedName>
        <fullName evidence="2">Uncharacterized protein</fullName>
    </submittedName>
</protein>
<dbReference type="AlphaFoldDB" id="A0A915EK91"/>